<evidence type="ECO:0000313" key="3">
    <source>
        <dbReference type="Proteomes" id="UP001515480"/>
    </source>
</evidence>
<dbReference type="EMBL" id="JBGBPQ010000011">
    <property type="protein sequence ID" value="KAL1515549.1"/>
    <property type="molecule type" value="Genomic_DNA"/>
</dbReference>
<reference evidence="2 3" key="1">
    <citation type="journal article" date="2024" name="Science">
        <title>Giant polyketide synthase enzymes in the biosynthesis of giant marine polyether toxins.</title>
        <authorList>
            <person name="Fallon T.R."/>
            <person name="Shende V.V."/>
            <person name="Wierzbicki I.H."/>
            <person name="Pendleton A.L."/>
            <person name="Watervoot N.F."/>
            <person name="Auber R.P."/>
            <person name="Gonzalez D.J."/>
            <person name="Wisecaver J.H."/>
            <person name="Moore B.S."/>
        </authorList>
    </citation>
    <scope>NUCLEOTIDE SEQUENCE [LARGE SCALE GENOMIC DNA]</scope>
    <source>
        <strain evidence="2 3">12B1</strain>
    </source>
</reference>
<evidence type="ECO:0000256" key="1">
    <source>
        <dbReference type="SAM" id="MobiDB-lite"/>
    </source>
</evidence>
<evidence type="ECO:0000313" key="2">
    <source>
        <dbReference type="EMBL" id="KAL1515549.1"/>
    </source>
</evidence>
<dbReference type="AlphaFoldDB" id="A0AB34J8C7"/>
<dbReference type="Proteomes" id="UP001515480">
    <property type="component" value="Unassembled WGS sequence"/>
</dbReference>
<name>A0AB34J8C7_PRYPA</name>
<proteinExistence type="predicted"/>
<feature type="region of interest" description="Disordered" evidence="1">
    <location>
        <begin position="271"/>
        <end position="295"/>
    </location>
</feature>
<gene>
    <name evidence="2" type="ORF">AB1Y20_002169</name>
</gene>
<organism evidence="2 3">
    <name type="scientific">Prymnesium parvum</name>
    <name type="common">Toxic golden alga</name>
    <dbReference type="NCBI Taxonomy" id="97485"/>
    <lineage>
        <taxon>Eukaryota</taxon>
        <taxon>Haptista</taxon>
        <taxon>Haptophyta</taxon>
        <taxon>Prymnesiophyceae</taxon>
        <taxon>Prymnesiales</taxon>
        <taxon>Prymnesiaceae</taxon>
        <taxon>Prymnesium</taxon>
    </lineage>
</organism>
<sequence>MSCSRQPHVVFHDDHVWTEGGGAKWRFVKYGLWLTLRLRQLVGSEDVQWLPNPAQMQNPQMSRRRPSMMGALGIVQPTAPPPVLANRSAAWLGERVRLGEYRRVNLELHPTENSGAERKALAAIADTSDPLPLAFYAVGPSQPMHWHGSAGAWLHHCFFLHRKRRSRRAAGANGGASERGGTLLELDRWLPRGAYLVGVHVRDFTAAASAEWNLPASYYAGLVAAVFNATPLSCANTRIVVLGPPGNPAVEQLSQSFECATVEARLTIEIHSSPQEDPTAGDDYTPEDDDDDAVRGQSCSAHLVDRAKIIEGCLVTKRAFQIRY</sequence>
<accession>A0AB34J8C7</accession>
<comment type="caution">
    <text evidence="2">The sequence shown here is derived from an EMBL/GenBank/DDBJ whole genome shotgun (WGS) entry which is preliminary data.</text>
</comment>
<protein>
    <submittedName>
        <fullName evidence="2">Uncharacterized protein</fullName>
    </submittedName>
</protein>
<keyword evidence="3" id="KW-1185">Reference proteome</keyword>